<dbReference type="Pfam" id="PF00717">
    <property type="entry name" value="Peptidase_S24"/>
    <property type="match status" value="1"/>
</dbReference>
<proteinExistence type="inferred from homology"/>
<dbReference type="Proteomes" id="UP000594059">
    <property type="component" value="Chromosome"/>
</dbReference>
<feature type="site" description="Cleavage; by autolysis" evidence="12">
    <location>
        <begin position="91"/>
        <end position="92"/>
    </location>
</feature>
<gene>
    <name evidence="12 16" type="primary">lexA</name>
    <name evidence="16" type="ORF">INQ41_06120</name>
</gene>
<dbReference type="InterPro" id="IPR015927">
    <property type="entry name" value="Peptidase_S24_S26A/B/C"/>
</dbReference>
<dbReference type="InterPro" id="IPR039418">
    <property type="entry name" value="LexA-like"/>
</dbReference>
<keyword evidence="5 12" id="KW-0378">Hydrolase</keyword>
<dbReference type="GO" id="GO:0003677">
    <property type="term" value="F:DNA binding"/>
    <property type="evidence" value="ECO:0007669"/>
    <property type="project" value="UniProtKB-UniRule"/>
</dbReference>
<dbReference type="AlphaFoldDB" id="A0A7S6UHU6"/>
<dbReference type="GO" id="GO:0006260">
    <property type="term" value="P:DNA replication"/>
    <property type="evidence" value="ECO:0007669"/>
    <property type="project" value="UniProtKB-UniRule"/>
</dbReference>
<dbReference type="SUPFAM" id="SSF51306">
    <property type="entry name" value="LexA/Signal peptidase"/>
    <property type="match status" value="1"/>
</dbReference>
<dbReference type="PRINTS" id="PR00726">
    <property type="entry name" value="LEXASERPTASE"/>
</dbReference>
<keyword evidence="10 12" id="KW-0234">DNA repair</keyword>
<dbReference type="SUPFAM" id="SSF46785">
    <property type="entry name" value="Winged helix' DNA-binding domain"/>
    <property type="match status" value="1"/>
</dbReference>
<dbReference type="EMBL" id="CP063656">
    <property type="protein sequence ID" value="QOW20578.1"/>
    <property type="molecule type" value="Genomic_DNA"/>
</dbReference>
<dbReference type="InterPro" id="IPR050077">
    <property type="entry name" value="LexA_repressor"/>
</dbReference>
<comment type="catalytic activity">
    <reaction evidence="12">
        <text>Hydrolysis of Ala-|-Gly bond in repressor LexA.</text>
        <dbReference type="EC" id="3.4.21.88"/>
    </reaction>
</comment>
<feature type="domain" description="LexA repressor DNA-binding" evidence="15">
    <location>
        <begin position="2"/>
        <end position="64"/>
    </location>
</feature>
<keyword evidence="8 12" id="KW-0238">DNA-binding</keyword>
<keyword evidence="17" id="KW-1185">Reference proteome</keyword>
<dbReference type="GO" id="GO:0045892">
    <property type="term" value="P:negative regulation of DNA-templated transcription"/>
    <property type="evidence" value="ECO:0007669"/>
    <property type="project" value="UniProtKB-UniRule"/>
</dbReference>
<organism evidence="16 17">
    <name type="scientific">Novilysobacter ciconiae</name>
    <dbReference type="NCBI Taxonomy" id="2781022"/>
    <lineage>
        <taxon>Bacteria</taxon>
        <taxon>Pseudomonadati</taxon>
        <taxon>Pseudomonadota</taxon>
        <taxon>Gammaproteobacteria</taxon>
        <taxon>Lysobacterales</taxon>
        <taxon>Lysobacteraceae</taxon>
        <taxon>Novilysobacter</taxon>
    </lineage>
</organism>
<dbReference type="InterPro" id="IPR006199">
    <property type="entry name" value="LexA_DNA-bd_dom"/>
</dbReference>
<protein>
    <recommendedName>
        <fullName evidence="12">LexA repressor</fullName>
        <ecNumber evidence="12">3.4.21.88</ecNumber>
    </recommendedName>
</protein>
<sequence length="211" mass="22854">MDLSDTQHRLLAYLREHIARHGYPPSQMEIARAFGFRQNRSARHHLEVLAQAGLIELATGRARGIRLTGPGTAGTPGDGLLQVPLLGRVAAGQPIGSDPEVRRELTLDPSLFRLRPDYLLEVEGDSMILDAILPGDLIGVHRTPQARHGQTVVARIEGELTVKRLDTGGAEGNGGHLRLLPRNPAYAPIEIDARIVDFAIEGLFAGLVRPG</sequence>
<evidence type="ECO:0000256" key="2">
    <source>
        <dbReference type="ARBA" id="ARBA00022491"/>
    </source>
</evidence>
<dbReference type="KEGG" id="lcic:INQ41_06120"/>
<dbReference type="Gene3D" id="2.10.109.10">
    <property type="entry name" value="Umud Fragment, subunit A"/>
    <property type="match status" value="1"/>
</dbReference>
<evidence type="ECO:0000256" key="3">
    <source>
        <dbReference type="ARBA" id="ARBA00022705"/>
    </source>
</evidence>
<dbReference type="EC" id="3.4.21.88" evidence="12"/>
<accession>A0A7S6UHU6</accession>
<feature type="active site" description="For autocatalytic cleavage activity" evidence="12">
    <location>
        <position position="126"/>
    </location>
</feature>
<dbReference type="PANTHER" id="PTHR33516:SF2">
    <property type="entry name" value="LEXA REPRESSOR-RELATED"/>
    <property type="match status" value="1"/>
</dbReference>
<comment type="similarity">
    <text evidence="1 12 13">Belongs to the peptidase S24 family.</text>
</comment>
<dbReference type="InterPro" id="IPR006200">
    <property type="entry name" value="LexA"/>
</dbReference>
<feature type="active site" description="For autocatalytic cleavage activity" evidence="12">
    <location>
        <position position="163"/>
    </location>
</feature>
<evidence type="ECO:0000256" key="4">
    <source>
        <dbReference type="ARBA" id="ARBA00022763"/>
    </source>
</evidence>
<keyword evidence="6 12" id="KW-0068">Autocatalytic cleavage</keyword>
<evidence type="ECO:0000256" key="8">
    <source>
        <dbReference type="ARBA" id="ARBA00023125"/>
    </source>
</evidence>
<evidence type="ECO:0000256" key="10">
    <source>
        <dbReference type="ARBA" id="ARBA00023204"/>
    </source>
</evidence>
<keyword evidence="7 12" id="KW-0805">Transcription regulation</keyword>
<evidence type="ECO:0000256" key="9">
    <source>
        <dbReference type="ARBA" id="ARBA00023163"/>
    </source>
</evidence>
<dbReference type="GO" id="GO:0009432">
    <property type="term" value="P:SOS response"/>
    <property type="evidence" value="ECO:0007669"/>
    <property type="project" value="UniProtKB-UniRule"/>
</dbReference>
<evidence type="ECO:0000259" key="14">
    <source>
        <dbReference type="Pfam" id="PF00717"/>
    </source>
</evidence>
<evidence type="ECO:0000256" key="12">
    <source>
        <dbReference type="HAMAP-Rule" id="MF_00015"/>
    </source>
</evidence>
<comment type="function">
    <text evidence="12">Represses a number of genes involved in the response to DNA damage (SOS response), including recA and lexA. In the presence of single-stranded DNA, RecA interacts with LexA causing an autocatalytic cleavage which disrupts the DNA-binding part of LexA, leading to derepression of the SOS regulon and eventually DNA repair.</text>
</comment>
<evidence type="ECO:0000256" key="6">
    <source>
        <dbReference type="ARBA" id="ARBA00022813"/>
    </source>
</evidence>
<evidence type="ECO:0000256" key="13">
    <source>
        <dbReference type="RuleBase" id="RU003991"/>
    </source>
</evidence>
<evidence type="ECO:0000313" key="17">
    <source>
        <dbReference type="Proteomes" id="UP000594059"/>
    </source>
</evidence>
<feature type="domain" description="Peptidase S24/S26A/S26B/S26C" evidence="14">
    <location>
        <begin position="84"/>
        <end position="202"/>
    </location>
</feature>
<keyword evidence="2 12" id="KW-0678">Repressor</keyword>
<keyword evidence="11 12" id="KW-0742">SOS response</keyword>
<reference evidence="16 17" key="1">
    <citation type="submission" date="2020-10" db="EMBL/GenBank/DDBJ databases">
        <title>complete genome sequencing of Lysobacter sp. H21R20.</title>
        <authorList>
            <person name="Bae J.-W."/>
            <person name="Lee S.-Y."/>
        </authorList>
    </citation>
    <scope>NUCLEOTIDE SEQUENCE [LARGE SCALE GENOMIC DNA]</scope>
    <source>
        <strain evidence="16 17">H21R20</strain>
    </source>
</reference>
<evidence type="ECO:0000256" key="7">
    <source>
        <dbReference type="ARBA" id="ARBA00023015"/>
    </source>
</evidence>
<dbReference type="HAMAP" id="MF_00015">
    <property type="entry name" value="LexA"/>
    <property type="match status" value="1"/>
</dbReference>
<dbReference type="InterPro" id="IPR036390">
    <property type="entry name" value="WH_DNA-bd_sf"/>
</dbReference>
<dbReference type="PANTHER" id="PTHR33516">
    <property type="entry name" value="LEXA REPRESSOR"/>
    <property type="match status" value="1"/>
</dbReference>
<dbReference type="GO" id="GO:0006508">
    <property type="term" value="P:proteolysis"/>
    <property type="evidence" value="ECO:0007669"/>
    <property type="project" value="InterPro"/>
</dbReference>
<dbReference type="Pfam" id="PF01726">
    <property type="entry name" value="LexA_DNA_bind"/>
    <property type="match status" value="1"/>
</dbReference>
<dbReference type="Gene3D" id="1.10.10.10">
    <property type="entry name" value="Winged helix-like DNA-binding domain superfamily/Winged helix DNA-binding domain"/>
    <property type="match status" value="1"/>
</dbReference>
<evidence type="ECO:0000313" key="16">
    <source>
        <dbReference type="EMBL" id="QOW20578.1"/>
    </source>
</evidence>
<evidence type="ECO:0000256" key="5">
    <source>
        <dbReference type="ARBA" id="ARBA00022801"/>
    </source>
</evidence>
<dbReference type="CDD" id="cd06529">
    <property type="entry name" value="S24_LexA-like"/>
    <property type="match status" value="1"/>
</dbReference>
<evidence type="ECO:0000256" key="11">
    <source>
        <dbReference type="ARBA" id="ARBA00023236"/>
    </source>
</evidence>
<dbReference type="InterPro" id="IPR006197">
    <property type="entry name" value="Peptidase_S24_LexA"/>
</dbReference>
<evidence type="ECO:0000256" key="1">
    <source>
        <dbReference type="ARBA" id="ARBA00007484"/>
    </source>
</evidence>
<dbReference type="InterPro" id="IPR036388">
    <property type="entry name" value="WH-like_DNA-bd_sf"/>
</dbReference>
<keyword evidence="3 12" id="KW-0235">DNA replication</keyword>
<dbReference type="InterPro" id="IPR036286">
    <property type="entry name" value="LexA/Signal_pep-like_sf"/>
</dbReference>
<comment type="subunit">
    <text evidence="12">Homodimer.</text>
</comment>
<name>A0A7S6UHU6_9GAMM</name>
<evidence type="ECO:0000259" key="15">
    <source>
        <dbReference type="Pfam" id="PF01726"/>
    </source>
</evidence>
<dbReference type="GO" id="GO:0004252">
    <property type="term" value="F:serine-type endopeptidase activity"/>
    <property type="evidence" value="ECO:0007669"/>
    <property type="project" value="UniProtKB-UniRule"/>
</dbReference>
<dbReference type="NCBIfam" id="TIGR00498">
    <property type="entry name" value="lexA"/>
    <property type="match status" value="1"/>
</dbReference>
<keyword evidence="9 12" id="KW-0804">Transcription</keyword>
<dbReference type="GO" id="GO:0006281">
    <property type="term" value="P:DNA repair"/>
    <property type="evidence" value="ECO:0007669"/>
    <property type="project" value="UniProtKB-UniRule"/>
</dbReference>
<dbReference type="RefSeq" id="WP_193987015.1">
    <property type="nucleotide sequence ID" value="NZ_CP063656.1"/>
</dbReference>
<keyword evidence="4 12" id="KW-0227">DNA damage</keyword>
<feature type="DNA-binding region" description="H-T-H motif" evidence="12">
    <location>
        <begin position="27"/>
        <end position="47"/>
    </location>
</feature>